<gene>
    <name evidence="1" type="ORF">I5M32_11780</name>
</gene>
<evidence type="ECO:0000313" key="1">
    <source>
        <dbReference type="EMBL" id="MBK0383638.1"/>
    </source>
</evidence>
<reference evidence="1 2" key="1">
    <citation type="submission" date="2020-12" db="EMBL/GenBank/DDBJ databases">
        <title>Bacterial novel species Pedobacter sp. SD-b isolated from soil.</title>
        <authorList>
            <person name="Jung H.-Y."/>
        </authorList>
    </citation>
    <scope>NUCLEOTIDE SEQUENCE [LARGE SCALE GENOMIC DNA]</scope>
    <source>
        <strain evidence="1 2">SD-b</strain>
    </source>
</reference>
<dbReference type="InterPro" id="IPR014942">
    <property type="entry name" value="AbiEii"/>
</dbReference>
<dbReference type="GO" id="GO:0016740">
    <property type="term" value="F:transferase activity"/>
    <property type="evidence" value="ECO:0007669"/>
    <property type="project" value="UniProtKB-KW"/>
</dbReference>
<dbReference type="EMBL" id="JAEHFY010000016">
    <property type="protein sequence ID" value="MBK0383638.1"/>
    <property type="molecule type" value="Genomic_DNA"/>
</dbReference>
<sequence>MLHWETVNDLLKESLQLLMQTEELKDFRLVGGTALSLHLGHRMSIDIDLFTDAPYQSVDFDAIENLLMASFMYVSGDFGGNPGMGKTYLIGNDKDNVVKLDLFYSMDSFFQEPVMEDGIRLATLEEIIAMKVDVVQRGGRKKDFWDLHEILENYQVNNMISLHFQRFEWTHDESAIRKNFTDFSKADNDPDPICLRGKHWGFIKEDIEEAVNLE</sequence>
<dbReference type="Pfam" id="PF08843">
    <property type="entry name" value="AbiEii"/>
    <property type="match status" value="1"/>
</dbReference>
<keyword evidence="2" id="KW-1185">Reference proteome</keyword>
<dbReference type="Proteomes" id="UP000660024">
    <property type="component" value="Unassembled WGS sequence"/>
</dbReference>
<evidence type="ECO:0000313" key="2">
    <source>
        <dbReference type="Proteomes" id="UP000660024"/>
    </source>
</evidence>
<comment type="caution">
    <text evidence="1">The sequence shown here is derived from an EMBL/GenBank/DDBJ whole genome shotgun (WGS) entry which is preliminary data.</text>
</comment>
<proteinExistence type="predicted"/>
<accession>A0ABS1BL73</accession>
<name>A0ABS1BL73_9SPHI</name>
<organism evidence="1 2">
    <name type="scientific">Pedobacter segetis</name>
    <dbReference type="NCBI Taxonomy" id="2793069"/>
    <lineage>
        <taxon>Bacteria</taxon>
        <taxon>Pseudomonadati</taxon>
        <taxon>Bacteroidota</taxon>
        <taxon>Sphingobacteriia</taxon>
        <taxon>Sphingobacteriales</taxon>
        <taxon>Sphingobacteriaceae</taxon>
        <taxon>Pedobacter</taxon>
    </lineage>
</organism>
<protein>
    <submittedName>
        <fullName evidence="1">Nucleotidyl transferase AbiEii/AbiGii toxin family protein</fullName>
    </submittedName>
</protein>
<keyword evidence="1" id="KW-0808">Transferase</keyword>
<dbReference type="RefSeq" id="WP_200586566.1">
    <property type="nucleotide sequence ID" value="NZ_JAEHFY010000016.1"/>
</dbReference>